<organism evidence="2 3">
    <name type="scientific">Vibrio aerogenes CECT 7868</name>
    <dbReference type="NCBI Taxonomy" id="1216006"/>
    <lineage>
        <taxon>Bacteria</taxon>
        <taxon>Pseudomonadati</taxon>
        <taxon>Pseudomonadota</taxon>
        <taxon>Gammaproteobacteria</taxon>
        <taxon>Vibrionales</taxon>
        <taxon>Vibrionaceae</taxon>
        <taxon>Vibrio</taxon>
    </lineage>
</organism>
<gene>
    <name evidence="2" type="ORF">VA7868_01492</name>
</gene>
<evidence type="ECO:0000259" key="1">
    <source>
        <dbReference type="Pfam" id="PF04717"/>
    </source>
</evidence>
<dbReference type="SUPFAM" id="SSF69255">
    <property type="entry name" value="gp5 N-terminal domain-like"/>
    <property type="match status" value="1"/>
</dbReference>
<dbReference type="NCBIfam" id="TIGR01646">
    <property type="entry name" value="vgr_GE"/>
    <property type="match status" value="1"/>
</dbReference>
<dbReference type="SUPFAM" id="SSF69279">
    <property type="entry name" value="Phage tail proteins"/>
    <property type="match status" value="1"/>
</dbReference>
<feature type="domain" description="Gp5/Type VI secretion system Vgr protein OB-fold" evidence="1">
    <location>
        <begin position="378"/>
        <end position="452"/>
    </location>
</feature>
<name>A0A1M5Y4L0_9VIBR</name>
<sequence>MAESPEKNSSGVTSLTIKADGNTIDSTTGIIAVHIYYQVNQVASAELTLSDGNVAEQTFEVSQGDAFKPGAKITISAGYAGDEETIFEGIVITHAIRITGNNQSSLHVTCKDQALGMTIARRSQSFLKQSDSDIISTLIGNCAGVSAEKVESIAEKHDELVQFHCSDWDFMLTRAEANGFVVCNQSGKISVAPPGVDKSPVLEVTYGTDLIDLSAAIDARHQLKQVTGTGWDPGQQKMLTGQTAAQSIADQGNLSDSELASVLGIGDFRLQTSATLTQDMLTSWAKGQRVKSMLAKVRGSVTFQGTADAKIDTLIQLTGVGERFNGSHYIGGVHHRIENGQWLTTVDLGLSPMWSAEHRDLGAPQAAGWLPPVDGLQIGLVTKLDEDPASQNRIQVQMPALGDDNNLVWARLSSYYATQTSGNFFIPEAGDEVVLGYINQDPGQPIVLGSLYSSQHTPPYSLTAENNTKAIVTKSQLKIEFNEEDKVTTILTPGGQSITLSDKEKSITLADQNSNTVTLNDSGISLESPKDIKLSAKGEISLESTNNSSIKAQMDVKIQGMNVDVQAQTGLTAKGSATAELSASGMTTIKGGLVKIN</sequence>
<dbReference type="OrthoDB" id="9762420at2"/>
<dbReference type="RefSeq" id="WP_073603223.1">
    <property type="nucleotide sequence ID" value="NZ_FQXZ01000014.1"/>
</dbReference>
<dbReference type="EMBL" id="FQXZ01000014">
    <property type="protein sequence ID" value="SHI07010.1"/>
    <property type="molecule type" value="Genomic_DNA"/>
</dbReference>
<dbReference type="InterPro" id="IPR006533">
    <property type="entry name" value="T6SS_Vgr_RhsGE"/>
</dbReference>
<protein>
    <submittedName>
        <fullName evidence="2">Phage-related baseplate assembly protein</fullName>
    </submittedName>
</protein>
<proteinExistence type="predicted"/>
<dbReference type="InterPro" id="IPR037026">
    <property type="entry name" value="Vgr_OB-fold_dom_sf"/>
</dbReference>
<dbReference type="STRING" id="1216006.VA7868_01492"/>
<dbReference type="Proteomes" id="UP000184608">
    <property type="component" value="Unassembled WGS sequence"/>
</dbReference>
<accession>A0A1M5Y4L0</accession>
<dbReference type="Pfam" id="PF04717">
    <property type="entry name" value="Phage_base_V"/>
    <property type="match status" value="1"/>
</dbReference>
<evidence type="ECO:0000313" key="3">
    <source>
        <dbReference type="Proteomes" id="UP000184608"/>
    </source>
</evidence>
<dbReference type="InterPro" id="IPR006531">
    <property type="entry name" value="Gp5/Vgr_OB"/>
</dbReference>
<keyword evidence="3" id="KW-1185">Reference proteome</keyword>
<dbReference type="AlphaFoldDB" id="A0A1M5Y4L0"/>
<evidence type="ECO:0000313" key="2">
    <source>
        <dbReference type="EMBL" id="SHI07010.1"/>
    </source>
</evidence>
<dbReference type="Gene3D" id="2.40.50.230">
    <property type="entry name" value="Gp5 N-terminal domain"/>
    <property type="match status" value="1"/>
</dbReference>
<dbReference type="SUPFAM" id="SSF69349">
    <property type="entry name" value="Phage fibre proteins"/>
    <property type="match status" value="1"/>
</dbReference>
<reference evidence="2 3" key="1">
    <citation type="submission" date="2016-11" db="EMBL/GenBank/DDBJ databases">
        <authorList>
            <person name="Jaros S."/>
            <person name="Januszkiewicz K."/>
            <person name="Wedrychowicz H."/>
        </authorList>
    </citation>
    <scope>NUCLEOTIDE SEQUENCE [LARGE SCALE GENOMIC DNA]</scope>
    <source>
        <strain evidence="2 3">CECT 7868</strain>
    </source>
</reference>